<sequence length="83" mass="8994">MAAIKKAFEESGNDEQNAPSKYSASPSVNLLCRFSPRYRAGIYPYGVCSHFIYASVPSPPGPNAPTDKEVLYNYDPGALAHPT</sequence>
<keyword evidence="3" id="KW-1185">Reference proteome</keyword>
<reference evidence="2 3" key="1">
    <citation type="journal article" date="2023" name="Arcadia Sci">
        <title>De novo assembly of a long-read Amblyomma americanum tick genome.</title>
        <authorList>
            <person name="Chou S."/>
            <person name="Poskanzer K.E."/>
            <person name="Rollins M."/>
            <person name="Thuy-Boun P.S."/>
        </authorList>
    </citation>
    <scope>NUCLEOTIDE SEQUENCE [LARGE SCALE GENOMIC DNA]</scope>
    <source>
        <strain evidence="2">F_SG_1</strain>
        <tissue evidence="2">Salivary glands</tissue>
    </source>
</reference>
<protein>
    <submittedName>
        <fullName evidence="2">Uncharacterized protein</fullName>
    </submittedName>
</protein>
<feature type="region of interest" description="Disordered" evidence="1">
    <location>
        <begin position="1"/>
        <end position="24"/>
    </location>
</feature>
<feature type="compositionally biased region" description="Polar residues" evidence="1">
    <location>
        <begin position="14"/>
        <end position="24"/>
    </location>
</feature>
<evidence type="ECO:0000256" key="1">
    <source>
        <dbReference type="SAM" id="MobiDB-lite"/>
    </source>
</evidence>
<gene>
    <name evidence="2" type="ORF">V5799_007478</name>
</gene>
<organism evidence="2 3">
    <name type="scientific">Amblyomma americanum</name>
    <name type="common">Lone star tick</name>
    <dbReference type="NCBI Taxonomy" id="6943"/>
    <lineage>
        <taxon>Eukaryota</taxon>
        <taxon>Metazoa</taxon>
        <taxon>Ecdysozoa</taxon>
        <taxon>Arthropoda</taxon>
        <taxon>Chelicerata</taxon>
        <taxon>Arachnida</taxon>
        <taxon>Acari</taxon>
        <taxon>Parasitiformes</taxon>
        <taxon>Ixodida</taxon>
        <taxon>Ixodoidea</taxon>
        <taxon>Ixodidae</taxon>
        <taxon>Amblyomminae</taxon>
        <taxon>Amblyomma</taxon>
    </lineage>
</organism>
<proteinExistence type="predicted"/>
<evidence type="ECO:0000313" key="2">
    <source>
        <dbReference type="EMBL" id="KAK8786154.1"/>
    </source>
</evidence>
<name>A0AAQ4FFS0_AMBAM</name>
<comment type="caution">
    <text evidence="2">The sequence shown here is derived from an EMBL/GenBank/DDBJ whole genome shotgun (WGS) entry which is preliminary data.</text>
</comment>
<dbReference type="Proteomes" id="UP001321473">
    <property type="component" value="Unassembled WGS sequence"/>
</dbReference>
<dbReference type="EMBL" id="JARKHS020002944">
    <property type="protein sequence ID" value="KAK8786154.1"/>
    <property type="molecule type" value="Genomic_DNA"/>
</dbReference>
<evidence type="ECO:0000313" key="3">
    <source>
        <dbReference type="Proteomes" id="UP001321473"/>
    </source>
</evidence>
<accession>A0AAQ4FFS0</accession>
<dbReference type="AlphaFoldDB" id="A0AAQ4FFS0"/>